<feature type="domain" description="DhaL" evidence="5">
    <location>
        <begin position="12"/>
        <end position="110"/>
    </location>
</feature>
<dbReference type="InterPro" id="IPR050861">
    <property type="entry name" value="Dihydroxyacetone_Kinase"/>
</dbReference>
<dbReference type="SUPFAM" id="SSF101473">
    <property type="entry name" value="DhaL-like"/>
    <property type="match status" value="1"/>
</dbReference>
<dbReference type="InterPro" id="IPR036117">
    <property type="entry name" value="DhaL_dom_sf"/>
</dbReference>
<dbReference type="GO" id="GO:0019563">
    <property type="term" value="P:glycerol catabolic process"/>
    <property type="evidence" value="ECO:0007669"/>
    <property type="project" value="TreeGrafter"/>
</dbReference>
<protein>
    <recommendedName>
        <fullName evidence="5">DhaL domain-containing protein</fullName>
    </recommendedName>
</protein>
<dbReference type="PANTHER" id="PTHR28629:SF4">
    <property type="entry name" value="TRIOKINASE_FMN CYCLASE"/>
    <property type="match status" value="1"/>
</dbReference>
<comment type="catalytic activity">
    <reaction evidence="3">
        <text>D-glyceraldehyde + ATP = D-glyceraldehyde 3-phosphate + ADP + H(+)</text>
        <dbReference type="Rhea" id="RHEA:13941"/>
        <dbReference type="ChEBI" id="CHEBI:15378"/>
        <dbReference type="ChEBI" id="CHEBI:17378"/>
        <dbReference type="ChEBI" id="CHEBI:30616"/>
        <dbReference type="ChEBI" id="CHEBI:59776"/>
        <dbReference type="ChEBI" id="CHEBI:456216"/>
        <dbReference type="EC" id="2.7.1.28"/>
    </reaction>
</comment>
<comment type="caution">
    <text evidence="6">The sequence shown here is derived from an EMBL/GenBank/DDBJ whole genome shotgun (WGS) entry which is preliminary data.</text>
</comment>
<dbReference type="Gene3D" id="1.25.40.340">
    <property type="match status" value="1"/>
</dbReference>
<gene>
    <name evidence="6" type="ORF">KXQ929_LOCUS53515</name>
</gene>
<evidence type="ECO:0000256" key="1">
    <source>
        <dbReference type="ARBA" id="ARBA00022679"/>
    </source>
</evidence>
<evidence type="ECO:0000256" key="2">
    <source>
        <dbReference type="ARBA" id="ARBA00022777"/>
    </source>
</evidence>
<dbReference type="Proteomes" id="UP000663868">
    <property type="component" value="Unassembled WGS sequence"/>
</dbReference>
<feature type="non-terminal residue" evidence="6">
    <location>
        <position position="110"/>
    </location>
</feature>
<keyword evidence="1" id="KW-0808">Transferase</keyword>
<keyword evidence="2" id="KW-0418">Kinase</keyword>
<dbReference type="PROSITE" id="PS51480">
    <property type="entry name" value="DHAL"/>
    <property type="match status" value="1"/>
</dbReference>
<comment type="catalytic activity">
    <reaction evidence="4">
        <text>dihydroxyacetone + ATP = dihydroxyacetone phosphate + ADP + H(+)</text>
        <dbReference type="Rhea" id="RHEA:15773"/>
        <dbReference type="ChEBI" id="CHEBI:15378"/>
        <dbReference type="ChEBI" id="CHEBI:16016"/>
        <dbReference type="ChEBI" id="CHEBI:30616"/>
        <dbReference type="ChEBI" id="CHEBI:57642"/>
        <dbReference type="ChEBI" id="CHEBI:456216"/>
        <dbReference type="EC" id="2.7.1.29"/>
    </reaction>
</comment>
<proteinExistence type="predicted"/>
<dbReference type="GO" id="GO:0050354">
    <property type="term" value="F:triokinase activity"/>
    <property type="evidence" value="ECO:0007669"/>
    <property type="project" value="UniProtKB-EC"/>
</dbReference>
<dbReference type="InterPro" id="IPR004007">
    <property type="entry name" value="DhaL_dom"/>
</dbReference>
<evidence type="ECO:0000259" key="5">
    <source>
        <dbReference type="PROSITE" id="PS51480"/>
    </source>
</evidence>
<dbReference type="EMBL" id="CAJOBB010030371">
    <property type="protein sequence ID" value="CAF4443217.1"/>
    <property type="molecule type" value="Genomic_DNA"/>
</dbReference>
<evidence type="ECO:0000256" key="3">
    <source>
        <dbReference type="ARBA" id="ARBA00047974"/>
    </source>
</evidence>
<accession>A0A820RQU9</accession>
<evidence type="ECO:0000313" key="6">
    <source>
        <dbReference type="EMBL" id="CAF4443217.1"/>
    </source>
</evidence>
<organism evidence="6 7">
    <name type="scientific">Adineta steineri</name>
    <dbReference type="NCBI Taxonomy" id="433720"/>
    <lineage>
        <taxon>Eukaryota</taxon>
        <taxon>Metazoa</taxon>
        <taxon>Spiralia</taxon>
        <taxon>Gnathifera</taxon>
        <taxon>Rotifera</taxon>
        <taxon>Eurotatoria</taxon>
        <taxon>Bdelloidea</taxon>
        <taxon>Adinetida</taxon>
        <taxon>Adinetidae</taxon>
        <taxon>Adineta</taxon>
    </lineage>
</organism>
<dbReference type="GO" id="GO:0005829">
    <property type="term" value="C:cytosol"/>
    <property type="evidence" value="ECO:0007669"/>
    <property type="project" value="TreeGrafter"/>
</dbReference>
<feature type="non-terminal residue" evidence="6">
    <location>
        <position position="1"/>
    </location>
</feature>
<dbReference type="GO" id="GO:0004371">
    <property type="term" value="F:glycerone kinase activity"/>
    <property type="evidence" value="ECO:0007669"/>
    <property type="project" value="UniProtKB-EC"/>
</dbReference>
<evidence type="ECO:0000313" key="7">
    <source>
        <dbReference type="Proteomes" id="UP000663868"/>
    </source>
</evidence>
<sequence>ESHLLLDASLAELINQALHAVVKKLHNETDKLNRLDAVYGDGDTGTAFARAADTIAQDLANEKLALDRPSSLFRRLGLIAESRMGGTCGAICGLFFAAVAKNLLLSIPSV</sequence>
<reference evidence="6" key="1">
    <citation type="submission" date="2021-02" db="EMBL/GenBank/DDBJ databases">
        <authorList>
            <person name="Nowell W R."/>
        </authorList>
    </citation>
    <scope>NUCLEOTIDE SEQUENCE</scope>
</reference>
<dbReference type="PANTHER" id="PTHR28629">
    <property type="entry name" value="TRIOKINASE/FMN CYCLASE"/>
    <property type="match status" value="1"/>
</dbReference>
<dbReference type="Pfam" id="PF02734">
    <property type="entry name" value="Dak2"/>
    <property type="match status" value="1"/>
</dbReference>
<dbReference type="AlphaFoldDB" id="A0A820RQU9"/>
<evidence type="ECO:0000256" key="4">
    <source>
        <dbReference type="ARBA" id="ARBA00048898"/>
    </source>
</evidence>
<name>A0A820RQU9_9BILA</name>